<dbReference type="Pfam" id="PF03134">
    <property type="entry name" value="TB2_DP1_HVA22"/>
    <property type="match status" value="1"/>
</dbReference>
<dbReference type="PANTHER" id="PTHR12300">
    <property type="entry name" value="HVA22-LIKE PROTEINS"/>
    <property type="match status" value="1"/>
</dbReference>
<dbReference type="GO" id="GO:0071782">
    <property type="term" value="C:endoplasmic reticulum tubular network"/>
    <property type="evidence" value="ECO:0007669"/>
    <property type="project" value="TreeGrafter"/>
</dbReference>
<evidence type="ECO:0000256" key="2">
    <source>
        <dbReference type="SAM" id="MobiDB-lite"/>
    </source>
</evidence>
<feature type="compositionally biased region" description="Basic residues" evidence="2">
    <location>
        <begin position="200"/>
        <end position="210"/>
    </location>
</feature>
<dbReference type="GO" id="GO:0005881">
    <property type="term" value="C:cytoplasmic microtubule"/>
    <property type="evidence" value="ECO:0007669"/>
    <property type="project" value="TreeGrafter"/>
</dbReference>
<reference evidence="3 4" key="2">
    <citation type="submission" date="2018-11" db="EMBL/GenBank/DDBJ databases">
        <authorList>
            <consortium name="Pathogen Informatics"/>
        </authorList>
    </citation>
    <scope>NUCLEOTIDE SEQUENCE [LARGE SCALE GENOMIC DNA]</scope>
</reference>
<comment type="caution">
    <text evidence="1">Lacks conserved residue(s) required for the propagation of feature annotation.</text>
</comment>
<evidence type="ECO:0000313" key="3">
    <source>
        <dbReference type="EMBL" id="VDL77598.1"/>
    </source>
</evidence>
<evidence type="ECO:0000313" key="5">
    <source>
        <dbReference type="WBParaSite" id="NBR_0001400801-mRNA-1"/>
    </source>
</evidence>
<dbReference type="OMA" id="SYNQVMR"/>
<sequence length="232" mass="27371">MSLVLSRIITLTAGTLYPAYRSYKAIRTKDVREYVKWMMYWIVFALYTFLETLADIFVSFWFPFYYQLKIVFVIWLLSPWTKGASILYRKWIHPTLSKHEQDIDMLLEQAKSESYNQLVRLGSRSLLCARDIVAEAALRGQAQLVNQLQRSYSANDINREGGSEPRKRIQVEGIEEIENETSDHELAQRDHQAGDEEPPRRRKNRSRSRSRPLEGGENTFNTMPRRSQRRQY</sequence>
<dbReference type="GO" id="GO:0071786">
    <property type="term" value="P:endoplasmic reticulum tubular network organization"/>
    <property type="evidence" value="ECO:0007669"/>
    <property type="project" value="TreeGrafter"/>
</dbReference>
<proteinExistence type="inferred from homology"/>
<dbReference type="EMBL" id="UYSL01021218">
    <property type="protein sequence ID" value="VDL77598.1"/>
    <property type="molecule type" value="Genomic_DNA"/>
</dbReference>
<comment type="similarity">
    <text evidence="1">Belongs to the DP1 family.</text>
</comment>
<evidence type="ECO:0000256" key="1">
    <source>
        <dbReference type="RuleBase" id="RU362006"/>
    </source>
</evidence>
<feature type="region of interest" description="Disordered" evidence="2">
    <location>
        <begin position="177"/>
        <end position="232"/>
    </location>
</feature>
<evidence type="ECO:0000313" key="4">
    <source>
        <dbReference type="Proteomes" id="UP000271162"/>
    </source>
</evidence>
<dbReference type="GO" id="GO:0005789">
    <property type="term" value="C:endoplasmic reticulum membrane"/>
    <property type="evidence" value="ECO:0007669"/>
    <property type="project" value="TreeGrafter"/>
</dbReference>
<feature type="transmembrane region" description="Helical" evidence="1">
    <location>
        <begin position="37"/>
        <end position="62"/>
    </location>
</feature>
<reference evidence="5" key="1">
    <citation type="submission" date="2016-04" db="UniProtKB">
        <authorList>
            <consortium name="WormBaseParasite"/>
        </authorList>
    </citation>
    <scope>IDENTIFICATION</scope>
</reference>
<dbReference type="Proteomes" id="UP000271162">
    <property type="component" value="Unassembled WGS sequence"/>
</dbReference>
<organism evidence="5">
    <name type="scientific">Nippostrongylus brasiliensis</name>
    <name type="common">Rat hookworm</name>
    <dbReference type="NCBI Taxonomy" id="27835"/>
    <lineage>
        <taxon>Eukaryota</taxon>
        <taxon>Metazoa</taxon>
        <taxon>Ecdysozoa</taxon>
        <taxon>Nematoda</taxon>
        <taxon>Chromadorea</taxon>
        <taxon>Rhabditida</taxon>
        <taxon>Rhabditina</taxon>
        <taxon>Rhabditomorpha</taxon>
        <taxon>Strongyloidea</taxon>
        <taxon>Heligmosomidae</taxon>
        <taxon>Nippostrongylus</taxon>
    </lineage>
</organism>
<keyword evidence="1" id="KW-0472">Membrane</keyword>
<dbReference type="WBParaSite" id="NBR_0001400801-mRNA-1">
    <property type="protein sequence ID" value="NBR_0001400801-mRNA-1"/>
    <property type="gene ID" value="NBR_0001400801"/>
</dbReference>
<dbReference type="AlphaFoldDB" id="A0A158R1L9"/>
<dbReference type="STRING" id="27835.A0A158R1L9"/>
<feature type="compositionally biased region" description="Basic and acidic residues" evidence="2">
    <location>
        <begin position="181"/>
        <end position="199"/>
    </location>
</feature>
<gene>
    <name evidence="3" type="ORF">NBR_LOCUS14009</name>
</gene>
<dbReference type="PANTHER" id="PTHR12300:SF117">
    <property type="entry name" value="LP05237P-RELATED"/>
    <property type="match status" value="1"/>
</dbReference>
<keyword evidence="1" id="KW-0812">Transmembrane</keyword>
<name>A0A158R1L9_NIPBR</name>
<dbReference type="OrthoDB" id="10009287at2759"/>
<keyword evidence="4" id="KW-1185">Reference proteome</keyword>
<dbReference type="InterPro" id="IPR004345">
    <property type="entry name" value="TB2_DP1_HVA22"/>
</dbReference>
<keyword evidence="1" id="KW-1133">Transmembrane helix</keyword>
<protein>
    <recommendedName>
        <fullName evidence="1">Receptor expression-enhancing protein</fullName>
    </recommendedName>
</protein>
<accession>A0A158R1L9</accession>
<comment type="subcellular location">
    <subcellularLocation>
        <location evidence="1">Membrane</location>
        <topology evidence="1">Multi-pass membrane protein</topology>
    </subcellularLocation>
</comment>
<dbReference type="GO" id="GO:0008017">
    <property type="term" value="F:microtubule binding"/>
    <property type="evidence" value="ECO:0007669"/>
    <property type="project" value="TreeGrafter"/>
</dbReference>